<dbReference type="EMBL" id="AASE01000002">
    <property type="protein sequence ID" value="EAT59803.1"/>
    <property type="molecule type" value="Genomic_DNA"/>
</dbReference>
<dbReference type="InterPro" id="IPR028098">
    <property type="entry name" value="Glyco_trans_4-like_N"/>
</dbReference>
<reference evidence="5 6" key="1">
    <citation type="submission" date="2006-07" db="EMBL/GenBank/DDBJ databases">
        <title>Annotation of the draft genome assembly of Chlorobium ferroxidans DSM 13031.</title>
        <authorList>
            <consortium name="US DOE Joint Genome Institute (JGI-ORNL)"/>
            <person name="Larimer F."/>
            <person name="Land M."/>
            <person name="Hauser L."/>
        </authorList>
    </citation>
    <scope>NUCLEOTIDE SEQUENCE [LARGE SCALE GENOMIC DNA]</scope>
    <source>
        <strain evidence="5 6">DSM 13031</strain>
    </source>
</reference>
<dbReference type="Proteomes" id="UP000004162">
    <property type="component" value="Unassembled WGS sequence"/>
</dbReference>
<protein>
    <submittedName>
        <fullName evidence="5">Glycosyl transferase, group 1</fullName>
    </submittedName>
</protein>
<keyword evidence="2" id="KW-0328">Glycosyltransferase</keyword>
<name>Q0YTU8_9CHLB</name>
<dbReference type="Gene3D" id="3.40.50.2000">
    <property type="entry name" value="Glycogen Phosphorylase B"/>
    <property type="match status" value="2"/>
</dbReference>
<comment type="similarity">
    <text evidence="1">Belongs to the glycosyltransferase group 1 family. Glycosyltransferase 4 subfamily.</text>
</comment>
<evidence type="ECO:0000256" key="2">
    <source>
        <dbReference type="ARBA" id="ARBA00022676"/>
    </source>
</evidence>
<dbReference type="PANTHER" id="PTHR12526:SF640">
    <property type="entry name" value="COLANIC ACID BIOSYNTHESIS GLYCOSYLTRANSFERASE WCAL-RELATED"/>
    <property type="match status" value="1"/>
</dbReference>
<feature type="domain" description="Glycosyltransferase subfamily 4-like N-terminal" evidence="4">
    <location>
        <begin position="85"/>
        <end position="197"/>
    </location>
</feature>
<evidence type="ECO:0000256" key="1">
    <source>
        <dbReference type="ARBA" id="ARBA00009481"/>
    </source>
</evidence>
<evidence type="ECO:0000313" key="5">
    <source>
        <dbReference type="EMBL" id="EAT59803.1"/>
    </source>
</evidence>
<dbReference type="Pfam" id="PF13439">
    <property type="entry name" value="Glyco_transf_4"/>
    <property type="match status" value="1"/>
</dbReference>
<keyword evidence="3 5" id="KW-0808">Transferase</keyword>
<evidence type="ECO:0000256" key="3">
    <source>
        <dbReference type="ARBA" id="ARBA00022679"/>
    </source>
</evidence>
<dbReference type="AlphaFoldDB" id="Q0YTU8"/>
<dbReference type="GO" id="GO:0016757">
    <property type="term" value="F:glycosyltransferase activity"/>
    <property type="evidence" value="ECO:0007669"/>
    <property type="project" value="UniProtKB-KW"/>
</dbReference>
<organism evidence="5 6">
    <name type="scientific">Chlorobium ferrooxidans DSM 13031</name>
    <dbReference type="NCBI Taxonomy" id="377431"/>
    <lineage>
        <taxon>Bacteria</taxon>
        <taxon>Pseudomonadati</taxon>
        <taxon>Chlorobiota</taxon>
        <taxon>Chlorobiia</taxon>
        <taxon>Chlorobiales</taxon>
        <taxon>Chlorobiaceae</taxon>
        <taxon>Chlorobium/Pelodictyon group</taxon>
        <taxon>Chlorobium</taxon>
    </lineage>
</organism>
<accession>Q0YTU8</accession>
<proteinExistence type="inferred from homology"/>
<reference evidence="5 6" key="2">
    <citation type="submission" date="2006-07" db="EMBL/GenBank/DDBJ databases">
        <title>Sequencing of the draft genome and assembly of Chlorobium ferroxidans DSM 13031.</title>
        <authorList>
            <consortium name="US DOE Joint Genome Institute (JGI-PGF)"/>
            <person name="Copeland A."/>
            <person name="Lucas S."/>
            <person name="Lapidus A."/>
            <person name="Barry K."/>
            <person name="Glavina del Rio T."/>
            <person name="Dalin E."/>
            <person name="Tice H."/>
            <person name="Bruce D."/>
            <person name="Pitluck S."/>
            <person name="Richardson P."/>
        </authorList>
    </citation>
    <scope>NUCLEOTIDE SEQUENCE [LARGE SCALE GENOMIC DNA]</scope>
    <source>
        <strain evidence="5 6">DSM 13031</strain>
    </source>
</reference>
<keyword evidence="6" id="KW-1185">Reference proteome</keyword>
<sequence length="386" mass="43981">MPQCVVFRLTKGFAVTLLFTRAWRYRLRVLALSRYTRMGASSRMRLMQYNPWLESAGIDVEISPLFSDEYVLGLQHNRRHAGDIVRAYLARLQRLLQRGKFDLIWIEKEILPWLPAWVEFMLLSRRVPYVLDYDDAFFHLYDLHPRAVVRWLLAGKHPALMRKAALVIAGNNYLADFARKAGAGRVEIIPTVVDLDRYVNLRHNRSDKGPMPCIGWIGQRASAMNLMKYKEVFLRLSDEGRACFSAVGIDAQSLGLPMKSVEWREETEVENIADFDIGIMPLVDAPFERGKCGYKLIQYMACALPVVASPVGVNSDIVEHGINGFLADTAGEWERSLRMLLDDSELRHRMGLAGRQKVEREYCIQVTGPRLAALLKDAAKVNNIGK</sequence>
<comment type="caution">
    <text evidence="5">The sequence shown here is derived from an EMBL/GenBank/DDBJ whole genome shotgun (WGS) entry which is preliminary data.</text>
</comment>
<dbReference type="PANTHER" id="PTHR12526">
    <property type="entry name" value="GLYCOSYLTRANSFERASE"/>
    <property type="match status" value="1"/>
</dbReference>
<evidence type="ECO:0000259" key="4">
    <source>
        <dbReference type="Pfam" id="PF13439"/>
    </source>
</evidence>
<dbReference type="Pfam" id="PF13692">
    <property type="entry name" value="Glyco_trans_1_4"/>
    <property type="match status" value="1"/>
</dbReference>
<dbReference type="SUPFAM" id="SSF53756">
    <property type="entry name" value="UDP-Glycosyltransferase/glycogen phosphorylase"/>
    <property type="match status" value="1"/>
</dbReference>
<dbReference type="CDD" id="cd03801">
    <property type="entry name" value="GT4_PimA-like"/>
    <property type="match status" value="1"/>
</dbReference>
<gene>
    <name evidence="5" type="ORF">CferDRAFT_1810</name>
</gene>
<evidence type="ECO:0000313" key="6">
    <source>
        <dbReference type="Proteomes" id="UP000004162"/>
    </source>
</evidence>